<organism evidence="10 11">
    <name type="scientific">Candidatus Magasanikbacteria bacterium RIFCSPHIGHO2_02_FULL_51_14</name>
    <dbReference type="NCBI Taxonomy" id="1798683"/>
    <lineage>
        <taxon>Bacteria</taxon>
        <taxon>Candidatus Magasanikiibacteriota</taxon>
    </lineage>
</organism>
<comment type="cofactor">
    <cofactor evidence="1">
        <name>Zn(2+)</name>
        <dbReference type="ChEBI" id="CHEBI:29105"/>
    </cofactor>
</comment>
<evidence type="ECO:0000256" key="1">
    <source>
        <dbReference type="ARBA" id="ARBA00001947"/>
    </source>
</evidence>
<dbReference type="Pfam" id="PF01435">
    <property type="entry name" value="Peptidase_M48"/>
    <property type="match status" value="1"/>
</dbReference>
<dbReference type="GO" id="GO:0016020">
    <property type="term" value="C:membrane"/>
    <property type="evidence" value="ECO:0007669"/>
    <property type="project" value="TreeGrafter"/>
</dbReference>
<evidence type="ECO:0000256" key="4">
    <source>
        <dbReference type="ARBA" id="ARBA00022801"/>
    </source>
</evidence>
<feature type="region of interest" description="Disordered" evidence="7">
    <location>
        <begin position="1"/>
        <end position="38"/>
    </location>
</feature>
<dbReference type="InterPro" id="IPR001915">
    <property type="entry name" value="Peptidase_M48"/>
</dbReference>
<proteinExistence type="predicted"/>
<dbReference type="PANTHER" id="PTHR22726:SF1">
    <property type="entry name" value="METALLOENDOPEPTIDASE OMA1, MITOCHONDRIAL"/>
    <property type="match status" value="1"/>
</dbReference>
<dbReference type="Gene3D" id="3.30.2010.10">
    <property type="entry name" value="Metalloproteases ('zincins'), catalytic domain"/>
    <property type="match status" value="1"/>
</dbReference>
<evidence type="ECO:0000256" key="2">
    <source>
        <dbReference type="ARBA" id="ARBA00022670"/>
    </source>
</evidence>
<dbReference type="InterPro" id="IPR004147">
    <property type="entry name" value="ABC1_dom"/>
</dbReference>
<feature type="domain" description="Peptidase M48" evidence="8">
    <location>
        <begin position="65"/>
        <end position="143"/>
    </location>
</feature>
<gene>
    <name evidence="10" type="ORF">A3C90_02850</name>
</gene>
<evidence type="ECO:0000313" key="10">
    <source>
        <dbReference type="EMBL" id="OGH74040.1"/>
    </source>
</evidence>
<evidence type="ECO:0000256" key="5">
    <source>
        <dbReference type="ARBA" id="ARBA00022833"/>
    </source>
</evidence>
<name>A0A1F6MR95_9BACT</name>
<evidence type="ECO:0000256" key="3">
    <source>
        <dbReference type="ARBA" id="ARBA00022723"/>
    </source>
</evidence>
<evidence type="ECO:0000259" key="9">
    <source>
        <dbReference type="Pfam" id="PF03109"/>
    </source>
</evidence>
<dbReference type="STRING" id="1798683.A3C90_02850"/>
<reference evidence="10 11" key="1">
    <citation type="journal article" date="2016" name="Nat. Commun.">
        <title>Thousands of microbial genomes shed light on interconnected biogeochemical processes in an aquifer system.</title>
        <authorList>
            <person name="Anantharaman K."/>
            <person name="Brown C.T."/>
            <person name="Hug L.A."/>
            <person name="Sharon I."/>
            <person name="Castelle C.J."/>
            <person name="Probst A.J."/>
            <person name="Thomas B.C."/>
            <person name="Singh A."/>
            <person name="Wilkins M.J."/>
            <person name="Karaoz U."/>
            <person name="Brodie E.L."/>
            <person name="Williams K.H."/>
            <person name="Hubbard S.S."/>
            <person name="Banfield J.F."/>
        </authorList>
    </citation>
    <scope>NUCLEOTIDE SEQUENCE [LARGE SCALE GENOMIC DNA]</scope>
</reference>
<evidence type="ECO:0000256" key="7">
    <source>
        <dbReference type="SAM" id="MobiDB-lite"/>
    </source>
</evidence>
<dbReference type="GO" id="GO:0046872">
    <property type="term" value="F:metal ion binding"/>
    <property type="evidence" value="ECO:0007669"/>
    <property type="project" value="UniProtKB-KW"/>
</dbReference>
<keyword evidence="3" id="KW-0479">Metal-binding</keyword>
<feature type="domain" description="ABC1 atypical kinase-like" evidence="9">
    <location>
        <begin position="1281"/>
        <end position="1461"/>
    </location>
</feature>
<protein>
    <submittedName>
        <fullName evidence="10">Uncharacterized protein</fullName>
    </submittedName>
</protein>
<evidence type="ECO:0000313" key="11">
    <source>
        <dbReference type="Proteomes" id="UP000177457"/>
    </source>
</evidence>
<dbReference type="EMBL" id="MFQE01000004">
    <property type="protein sequence ID" value="OGH74040.1"/>
    <property type="molecule type" value="Genomic_DNA"/>
</dbReference>
<sequence>MPERRQGQYDVARRMAGEKKETRPEQETAEQKAEREREEAFQRGIRETKQNHLFEYGWLDSDHATQQYVERLASTLRVDKDVPMHVHVSPDWAAKNATALPDGTIFVSAGLLRSVETEEELLGVLAHEYVHVLREHAKKIQAIVEKAEKKEETVATTILRSVGALRAHEYESDIRGAIELLQEAGVSPAGYRRFMEKAAEREKKRPGGGGIIHGAMKDRELNLSSIFKMYDIAETEKGLTPIDAERIRALEGEEKKRTFRDIVRRPADKAVIKQDPEKARQRRREQIADLPDEYLSKAIRAIYRYASSFAVAARDMDSNAAVRKFAYDTDDAVALKQALDRVRDGTVSPDLPEDERTLIAMFDTELRTNVPFFNGDDEVLSDFIERRDRAISSSADQDTLARLFREKGATQEPTRADDIWRVFAGLIRSAMKKHYFGFVQERKAYKGERIETVSRRIPQPNSVRIREFMTRWEPVCRHYFQKFHPDAEYDEWTFRRIAFDELKKYGDVAMSDFGLPEEAETIQPVAAPVREEEKEGEEEEERGRKLERREALVVPPEFIRDIAFKIVASSDYAGYAKRRTDIVVALQRALPDAVTASEWFQVVDAISSLVSTMFVDMGVRMRKWEAEKEKEEYKPAGKPHRPYWKPTSVIETIGIVQSEFLSPWIAIDIFSHGIQNFSHFKGMDAREKKLGEISVASFFRIKMLQKEFEKTFLVSDTEQQLLTNRLKVVGSTDLLFEDIDADFLFLANSYLYDKNFASQFLGPGESDYQRKNEVAQETLADLLVVYLSRVGDAAMVLREIDRLETRGFPAKELLETYADRCGLLADRFINELRDTGVDEMPKAHLERLIPWVYNPFLRQSLRRGLSDREWQSSDFNSKLDVVFPPSATGGAAVSDAELASRIVEEDMREKSEFAAIRKRLGDQIDRFLEESKKETGLGVLATALDPRFCDLTAFVRAALNSSKDESDLKAVIYDSVKGLYRLPYEELEEYATLSKSAVKQYAAEAHRIVRTLYLLSDPAKYALLRKILADREGFLPQKEKRDKLLGLLFTEWVVPDEGEKDLSAIFQKSREAMVSLKEWEPLYFALQGLFAQYMAQPPRRAAPWDTIRTVRYDLSDIGASPGAVRGAVWKSVSPDAEKRPWRYVDAYRDYADRQVEEILRKEGMLAQPAERKSVTPLQFVKEIASNIGSLGVRFLQLLPFVVELPKKYETEFNTVYDNVRGQSKFAALLTAEREWPDFWDVIPSVGKRVGGGSIVTVYEAACKAGYAREGGIPVSTKSETTPVVMKVRNPNLKLNLDDAYAYVGKILDYLAVKYGGAYKTARVVLDDIKAWIERDSTFEGFLTQDVAFRNRYQGYRPKGFAYQARIPVSLPPENKFFSVEEFVRGTNLTQWDALVENGHDMKEVVGLLTQCYFDQIQKGFAMSDVHIGNFAVTDKKEVVFFDRNFFLEFSDEEKNLIQTLFVPGDRSRKVESVRKYFGARGIAAESAEQSFEAFVDALESHDASAVQRSIIAMREAGIDMPTKIMLLFKNLQSLHRFSQKAGFENVLEALAYQPALKKKRKK</sequence>
<dbReference type="CDD" id="cd07324">
    <property type="entry name" value="M48C_Oma1-like"/>
    <property type="match status" value="1"/>
</dbReference>
<keyword evidence="2" id="KW-0645">Protease</keyword>
<keyword evidence="4" id="KW-0378">Hydrolase</keyword>
<comment type="caution">
    <text evidence="10">The sequence shown here is derived from an EMBL/GenBank/DDBJ whole genome shotgun (WGS) entry which is preliminary data.</text>
</comment>
<dbReference type="Pfam" id="PF03109">
    <property type="entry name" value="ABC1"/>
    <property type="match status" value="1"/>
</dbReference>
<keyword evidence="5" id="KW-0862">Zinc</keyword>
<dbReference type="Proteomes" id="UP000177457">
    <property type="component" value="Unassembled WGS sequence"/>
</dbReference>
<dbReference type="PANTHER" id="PTHR22726">
    <property type="entry name" value="METALLOENDOPEPTIDASE OMA1"/>
    <property type="match status" value="1"/>
</dbReference>
<evidence type="ECO:0000256" key="6">
    <source>
        <dbReference type="ARBA" id="ARBA00023049"/>
    </source>
</evidence>
<keyword evidence="6" id="KW-0482">Metalloprotease</keyword>
<dbReference type="GO" id="GO:0004222">
    <property type="term" value="F:metalloendopeptidase activity"/>
    <property type="evidence" value="ECO:0007669"/>
    <property type="project" value="InterPro"/>
</dbReference>
<dbReference type="GO" id="GO:0051603">
    <property type="term" value="P:proteolysis involved in protein catabolic process"/>
    <property type="evidence" value="ECO:0007669"/>
    <property type="project" value="TreeGrafter"/>
</dbReference>
<evidence type="ECO:0000259" key="8">
    <source>
        <dbReference type="Pfam" id="PF01435"/>
    </source>
</evidence>
<dbReference type="InterPro" id="IPR051156">
    <property type="entry name" value="Mito/Outer_Membr_Metalloprot"/>
</dbReference>
<accession>A0A1F6MR95</accession>